<comment type="caution">
    <text evidence="2">The sequence shown here is derived from an EMBL/GenBank/DDBJ whole genome shotgun (WGS) entry which is preliminary data.</text>
</comment>
<protein>
    <submittedName>
        <fullName evidence="2">Uncharacterized protein</fullName>
    </submittedName>
</protein>
<dbReference type="AlphaFoldDB" id="A0AAD9YPF8"/>
<dbReference type="Proteomes" id="UP001281614">
    <property type="component" value="Unassembled WGS sequence"/>
</dbReference>
<evidence type="ECO:0000313" key="3">
    <source>
        <dbReference type="Proteomes" id="UP001281614"/>
    </source>
</evidence>
<sequence>MPTVIRPHPEVVGKCSCIPSPNRDFFKQISAEDQSREPIQSSVSSADDGTIVACQNGFVYSVLRAWKQHLHLELRPDDVWLAVLVQFSFFINGPGRAEALRNHFLSHEGQRALMVEVGPGKAVNSFDMAAITEHFVVLLRKHLVDPNLADWMLPTFSTTLPRDRSTAAAVFLGTMKQYFDYNVRITCGFPSITLLGEASDWVDLARRVTRLAEFNADTLDRDGSSISEWSRCLVIVVEWMVASFDRPDEVDVRDFWTHACHSGGEGMSGGVVHLSGWLTTFCWWRTDGTRQKVYRDEELAIEYSWRERNWERLHLSAVGFPVIDQGQIPTGLTRVPITFEFEEERFGKEGEEDDKMKMVLLAGSSGMKLLDSQGRRASPFSSWWLLRSTPSRGKVNTRSAVASTVKETSSQLPRTGLVRKSVGEPPTTGPKRTRHSAALEMRQKNMASSDEIEKEET</sequence>
<organism evidence="2 3">
    <name type="scientific">Colletotrichum kahawae</name>
    <name type="common">Coffee berry disease fungus</name>
    <dbReference type="NCBI Taxonomy" id="34407"/>
    <lineage>
        <taxon>Eukaryota</taxon>
        <taxon>Fungi</taxon>
        <taxon>Dikarya</taxon>
        <taxon>Ascomycota</taxon>
        <taxon>Pezizomycotina</taxon>
        <taxon>Sordariomycetes</taxon>
        <taxon>Hypocreomycetidae</taxon>
        <taxon>Glomerellales</taxon>
        <taxon>Glomerellaceae</taxon>
        <taxon>Colletotrichum</taxon>
        <taxon>Colletotrichum gloeosporioides species complex</taxon>
    </lineage>
</organism>
<gene>
    <name evidence="2" type="ORF">CKAH01_14218</name>
</gene>
<reference evidence="2" key="1">
    <citation type="submission" date="2023-02" db="EMBL/GenBank/DDBJ databases">
        <title>Colletotrichum kahawae CIFC_Que2 genome sequencing and assembly.</title>
        <authorList>
            <person name="Baroncelli R."/>
        </authorList>
    </citation>
    <scope>NUCLEOTIDE SEQUENCE</scope>
    <source>
        <strain evidence="2">CIFC_Que2</strain>
    </source>
</reference>
<dbReference type="PANTHER" id="PTHR31252">
    <property type="entry name" value="DUF4419 DOMAIN-CONTAINING PROTEIN"/>
    <property type="match status" value="1"/>
</dbReference>
<dbReference type="EMBL" id="VYYT01000076">
    <property type="protein sequence ID" value="KAK2771795.1"/>
    <property type="molecule type" value="Genomic_DNA"/>
</dbReference>
<feature type="region of interest" description="Disordered" evidence="1">
    <location>
        <begin position="395"/>
        <end position="457"/>
    </location>
</feature>
<proteinExistence type="predicted"/>
<dbReference type="Pfam" id="PF14388">
    <property type="entry name" value="DUF4419"/>
    <property type="match status" value="1"/>
</dbReference>
<dbReference type="InterPro" id="IPR025533">
    <property type="entry name" value="DUF4419"/>
</dbReference>
<evidence type="ECO:0000256" key="1">
    <source>
        <dbReference type="SAM" id="MobiDB-lite"/>
    </source>
</evidence>
<evidence type="ECO:0000313" key="2">
    <source>
        <dbReference type="EMBL" id="KAK2771795.1"/>
    </source>
</evidence>
<keyword evidence="3" id="KW-1185">Reference proteome</keyword>
<accession>A0AAD9YPF8</accession>
<name>A0AAD9YPF8_COLKA</name>
<feature type="compositionally biased region" description="Polar residues" evidence="1">
    <location>
        <begin position="395"/>
        <end position="413"/>
    </location>
</feature>
<dbReference type="PANTHER" id="PTHR31252:SF11">
    <property type="entry name" value="DUF4419 DOMAIN-CONTAINING PROTEIN"/>
    <property type="match status" value="1"/>
</dbReference>